<dbReference type="Gene3D" id="3.80.10.10">
    <property type="entry name" value="Ribonuclease Inhibitor"/>
    <property type="match status" value="1"/>
</dbReference>
<evidence type="ECO:0000313" key="1">
    <source>
        <dbReference type="EMBL" id="TFK93104.1"/>
    </source>
</evidence>
<dbReference type="EMBL" id="ML210987">
    <property type="protein sequence ID" value="TFK93104.1"/>
    <property type="molecule type" value="Genomic_DNA"/>
</dbReference>
<dbReference type="InParanoid" id="A0A5C3PTH7"/>
<evidence type="ECO:0000313" key="2">
    <source>
        <dbReference type="Proteomes" id="UP000308197"/>
    </source>
</evidence>
<proteinExistence type="predicted"/>
<dbReference type="AlphaFoldDB" id="A0A5C3PTH7"/>
<organism evidence="1 2">
    <name type="scientific">Polyporus arcularius HHB13444</name>
    <dbReference type="NCBI Taxonomy" id="1314778"/>
    <lineage>
        <taxon>Eukaryota</taxon>
        <taxon>Fungi</taxon>
        <taxon>Dikarya</taxon>
        <taxon>Basidiomycota</taxon>
        <taxon>Agaricomycotina</taxon>
        <taxon>Agaricomycetes</taxon>
        <taxon>Polyporales</taxon>
        <taxon>Polyporaceae</taxon>
        <taxon>Polyporus</taxon>
    </lineage>
</organism>
<gene>
    <name evidence="1" type="ORF">K466DRAFT_161381</name>
</gene>
<dbReference type="InterPro" id="IPR032675">
    <property type="entry name" value="LRR_dom_sf"/>
</dbReference>
<evidence type="ECO:0008006" key="3">
    <source>
        <dbReference type="Google" id="ProtNLM"/>
    </source>
</evidence>
<accession>A0A5C3PTH7</accession>
<keyword evidence="2" id="KW-1185">Reference proteome</keyword>
<reference evidence="1 2" key="1">
    <citation type="journal article" date="2019" name="Nat. Ecol. Evol.">
        <title>Megaphylogeny resolves global patterns of mushroom evolution.</title>
        <authorList>
            <person name="Varga T."/>
            <person name="Krizsan K."/>
            <person name="Foldi C."/>
            <person name="Dima B."/>
            <person name="Sanchez-Garcia M."/>
            <person name="Sanchez-Ramirez S."/>
            <person name="Szollosi G.J."/>
            <person name="Szarkandi J.G."/>
            <person name="Papp V."/>
            <person name="Albert L."/>
            <person name="Andreopoulos W."/>
            <person name="Angelini C."/>
            <person name="Antonin V."/>
            <person name="Barry K.W."/>
            <person name="Bougher N.L."/>
            <person name="Buchanan P."/>
            <person name="Buyck B."/>
            <person name="Bense V."/>
            <person name="Catcheside P."/>
            <person name="Chovatia M."/>
            <person name="Cooper J."/>
            <person name="Damon W."/>
            <person name="Desjardin D."/>
            <person name="Finy P."/>
            <person name="Geml J."/>
            <person name="Haridas S."/>
            <person name="Hughes K."/>
            <person name="Justo A."/>
            <person name="Karasinski D."/>
            <person name="Kautmanova I."/>
            <person name="Kiss B."/>
            <person name="Kocsube S."/>
            <person name="Kotiranta H."/>
            <person name="LaButti K.M."/>
            <person name="Lechner B.E."/>
            <person name="Liimatainen K."/>
            <person name="Lipzen A."/>
            <person name="Lukacs Z."/>
            <person name="Mihaltcheva S."/>
            <person name="Morgado L.N."/>
            <person name="Niskanen T."/>
            <person name="Noordeloos M.E."/>
            <person name="Ohm R.A."/>
            <person name="Ortiz-Santana B."/>
            <person name="Ovrebo C."/>
            <person name="Racz N."/>
            <person name="Riley R."/>
            <person name="Savchenko A."/>
            <person name="Shiryaev A."/>
            <person name="Soop K."/>
            <person name="Spirin V."/>
            <person name="Szebenyi C."/>
            <person name="Tomsovsky M."/>
            <person name="Tulloss R.E."/>
            <person name="Uehling J."/>
            <person name="Grigoriev I.V."/>
            <person name="Vagvolgyi C."/>
            <person name="Papp T."/>
            <person name="Martin F.M."/>
            <person name="Miettinen O."/>
            <person name="Hibbett D.S."/>
            <person name="Nagy L.G."/>
        </authorList>
    </citation>
    <scope>NUCLEOTIDE SEQUENCE [LARGE SCALE GENOMIC DNA]</scope>
    <source>
        <strain evidence="1 2">HHB13444</strain>
    </source>
</reference>
<protein>
    <recommendedName>
        <fullName evidence="3">F-box domain-containing protein</fullName>
    </recommendedName>
</protein>
<dbReference type="Proteomes" id="UP000308197">
    <property type="component" value="Unassembled WGS sequence"/>
</dbReference>
<sequence>MNSSAVHQSLVIQEVVRNICSFLVDSGPTLCALARCTKAFHEVAVPILWKDVPNLIPLLRCFPERSCIIESGEFRFVHLLGPRDWDRVLHYSQHVRRLGVEPASASVSDIRITDRSLLELSAFRPQPREVFPKLRAFFWRGLGMHDEHLPIVLTLLGPGLRQIVIGGWALQNDRRHSLAAAVSYVAERFSMTSELELSFARVSIMTTAGPKFSSALALVSQSLTGLTTFVCGDIPLTDGTLVALGHLPALVQLAIRLPSPMPYVRNDAATGLFQRLERLAVTTKVIDYNTFSLALKFPTVTAADVRVIGDLKQHDITMLFSSIARQFSAASLVDLSVSSVGPVNANVAYFIQPQHIERLFVFNQLRKLHVGVKCRYQLDDAVYGKIPLSWPYLRSLSIGAENGCLHKERPSVQSLSGFAAHCPDLQVLEVCFNATHALSRSDVQDALPFASNSLVHSLNVLRSPIAYPEAVAAYLARIFPKLCTGNVCWGKFPSNADGRSWQSGWEEVKRHLPWK</sequence>
<name>A0A5C3PTH7_9APHY</name>